<feature type="compositionally biased region" description="Low complexity" evidence="1">
    <location>
        <begin position="96"/>
        <end position="114"/>
    </location>
</feature>
<keyword evidence="2" id="KW-0812">Transmembrane</keyword>
<feature type="compositionally biased region" description="Pro residues" evidence="1">
    <location>
        <begin position="115"/>
        <end position="129"/>
    </location>
</feature>
<name>A0A6A6QEB3_9PEZI</name>
<evidence type="ECO:0000256" key="2">
    <source>
        <dbReference type="SAM" id="Phobius"/>
    </source>
</evidence>
<gene>
    <name evidence="3" type="ORF">BU16DRAFT_567089</name>
</gene>
<keyword evidence="4" id="KW-1185">Reference proteome</keyword>
<protein>
    <submittedName>
        <fullName evidence="3">Uncharacterized protein</fullName>
    </submittedName>
</protein>
<keyword evidence="2" id="KW-1133">Transmembrane helix</keyword>
<proteinExistence type="predicted"/>
<feature type="transmembrane region" description="Helical" evidence="2">
    <location>
        <begin position="60"/>
        <end position="77"/>
    </location>
</feature>
<feature type="region of interest" description="Disordered" evidence="1">
    <location>
        <begin position="86"/>
        <end position="138"/>
    </location>
</feature>
<accession>A0A6A6QEB3</accession>
<evidence type="ECO:0000313" key="3">
    <source>
        <dbReference type="EMBL" id="KAF2489993.1"/>
    </source>
</evidence>
<dbReference type="AlphaFoldDB" id="A0A6A6QEB3"/>
<evidence type="ECO:0000313" key="4">
    <source>
        <dbReference type="Proteomes" id="UP000799750"/>
    </source>
</evidence>
<keyword evidence="2" id="KW-0472">Membrane</keyword>
<sequence>MKSFSFLDRARNLITQLHADAANKLWSTPPTALITVVNSHRQQLSADATTMRPRQHHPTALLLFLLLFHFFMAALAHPPTLTPPLPHHVAHHASRAARTTSDGSSSNSSSHAPAPTTPKPTIGPIPSPPATMALTKPPLTKPTAYVNMRLNKHLSGTKRQEYVRERAAFYRKEGYEVEVVW</sequence>
<organism evidence="3 4">
    <name type="scientific">Lophium mytilinum</name>
    <dbReference type="NCBI Taxonomy" id="390894"/>
    <lineage>
        <taxon>Eukaryota</taxon>
        <taxon>Fungi</taxon>
        <taxon>Dikarya</taxon>
        <taxon>Ascomycota</taxon>
        <taxon>Pezizomycotina</taxon>
        <taxon>Dothideomycetes</taxon>
        <taxon>Pleosporomycetidae</taxon>
        <taxon>Mytilinidiales</taxon>
        <taxon>Mytilinidiaceae</taxon>
        <taxon>Lophium</taxon>
    </lineage>
</organism>
<dbReference type="EMBL" id="MU004198">
    <property type="protein sequence ID" value="KAF2489993.1"/>
    <property type="molecule type" value="Genomic_DNA"/>
</dbReference>
<dbReference type="Proteomes" id="UP000799750">
    <property type="component" value="Unassembled WGS sequence"/>
</dbReference>
<evidence type="ECO:0000256" key="1">
    <source>
        <dbReference type="SAM" id="MobiDB-lite"/>
    </source>
</evidence>
<reference evidence="3" key="1">
    <citation type="journal article" date="2020" name="Stud. Mycol.">
        <title>101 Dothideomycetes genomes: a test case for predicting lifestyles and emergence of pathogens.</title>
        <authorList>
            <person name="Haridas S."/>
            <person name="Albert R."/>
            <person name="Binder M."/>
            <person name="Bloem J."/>
            <person name="Labutti K."/>
            <person name="Salamov A."/>
            <person name="Andreopoulos B."/>
            <person name="Baker S."/>
            <person name="Barry K."/>
            <person name="Bills G."/>
            <person name="Bluhm B."/>
            <person name="Cannon C."/>
            <person name="Castanera R."/>
            <person name="Culley D."/>
            <person name="Daum C."/>
            <person name="Ezra D."/>
            <person name="Gonzalez J."/>
            <person name="Henrissat B."/>
            <person name="Kuo A."/>
            <person name="Liang C."/>
            <person name="Lipzen A."/>
            <person name="Lutzoni F."/>
            <person name="Magnuson J."/>
            <person name="Mondo S."/>
            <person name="Nolan M."/>
            <person name="Ohm R."/>
            <person name="Pangilinan J."/>
            <person name="Park H.-J."/>
            <person name="Ramirez L."/>
            <person name="Alfaro M."/>
            <person name="Sun H."/>
            <person name="Tritt A."/>
            <person name="Yoshinaga Y."/>
            <person name="Zwiers L.-H."/>
            <person name="Turgeon B."/>
            <person name="Goodwin S."/>
            <person name="Spatafora J."/>
            <person name="Crous P."/>
            <person name="Grigoriev I."/>
        </authorList>
    </citation>
    <scope>NUCLEOTIDE SEQUENCE</scope>
    <source>
        <strain evidence="3">CBS 269.34</strain>
    </source>
</reference>